<dbReference type="SUPFAM" id="SSF140663">
    <property type="entry name" value="TTHA0068-like"/>
    <property type="match status" value="1"/>
</dbReference>
<keyword evidence="2" id="KW-1185">Reference proteome</keyword>
<dbReference type="KEGG" id="halu:HUG12_18250"/>
<organism evidence="1 2">
    <name type="scientific">Halorarum salinum</name>
    <dbReference type="NCBI Taxonomy" id="2743089"/>
    <lineage>
        <taxon>Archaea</taxon>
        <taxon>Methanobacteriati</taxon>
        <taxon>Methanobacteriota</taxon>
        <taxon>Stenosarchaea group</taxon>
        <taxon>Halobacteria</taxon>
        <taxon>Halobacteriales</taxon>
        <taxon>Haloferacaceae</taxon>
        <taxon>Halorarum</taxon>
    </lineage>
</organism>
<name>A0A7D5QIG1_9EURY</name>
<dbReference type="InterPro" id="IPR005500">
    <property type="entry name" value="DUF309"/>
</dbReference>
<dbReference type="RefSeq" id="WP_179270147.1">
    <property type="nucleotide sequence ID" value="NZ_CP058579.1"/>
</dbReference>
<dbReference type="EMBL" id="CP058579">
    <property type="protein sequence ID" value="QLG63563.1"/>
    <property type="molecule type" value="Genomic_DNA"/>
</dbReference>
<proteinExistence type="predicted"/>
<protein>
    <submittedName>
        <fullName evidence="1">DUF309 domain-containing protein</fullName>
    </submittedName>
</protein>
<dbReference type="GeneID" id="56039443"/>
<reference evidence="1 2" key="1">
    <citation type="submission" date="2020-06" db="EMBL/GenBank/DDBJ databases">
        <title>NJ-3-1, isolated from saline soil.</title>
        <authorList>
            <person name="Cui H.L."/>
            <person name="Shi X."/>
        </authorList>
    </citation>
    <scope>NUCLEOTIDE SEQUENCE [LARGE SCALE GENOMIC DNA]</scope>
    <source>
        <strain evidence="1 2">NJ-3-1</strain>
    </source>
</reference>
<dbReference type="OrthoDB" id="270022at2157"/>
<accession>A0A7D5QIG1</accession>
<dbReference type="AlphaFoldDB" id="A0A7D5QIG1"/>
<dbReference type="PANTHER" id="PTHR34796">
    <property type="entry name" value="EXPRESSED PROTEIN"/>
    <property type="match status" value="1"/>
</dbReference>
<evidence type="ECO:0000313" key="2">
    <source>
        <dbReference type="Proteomes" id="UP000509626"/>
    </source>
</evidence>
<dbReference type="PANTHER" id="PTHR34796:SF1">
    <property type="entry name" value="EXPRESSED PROTEIN"/>
    <property type="match status" value="1"/>
</dbReference>
<dbReference type="Pfam" id="PF03745">
    <property type="entry name" value="DUF309"/>
    <property type="match status" value="1"/>
</dbReference>
<evidence type="ECO:0000313" key="1">
    <source>
        <dbReference type="EMBL" id="QLG63563.1"/>
    </source>
</evidence>
<dbReference type="Gene3D" id="1.10.3450.10">
    <property type="entry name" value="TTHA0068-like"/>
    <property type="match status" value="1"/>
</dbReference>
<dbReference type="Proteomes" id="UP000509626">
    <property type="component" value="Chromosome"/>
</dbReference>
<gene>
    <name evidence="1" type="ORF">HUG12_18250</name>
</gene>
<dbReference type="InterPro" id="IPR023203">
    <property type="entry name" value="TTHA0068_sf"/>
</dbReference>
<sequence>MAVPDQPPRVTEFRRALRAGVALYDAGEFHAAHDPWEAVWLPLEGGSDDERLLHGLVQLTAAVHHARNRNWSGAVGLAGSALGYLDSLPGEYRGIDLATVRPFLRALERDPERIERAPPVPLTHEGEVLAYPDLELDAAAVAAEVLAEEYGFDEGVLADAIDYAREERGTGRSRFAAMLYDFLAGEPTRAFVFDRLEGHVERKRREAEDVAGLFEERDVDG</sequence>